<protein>
    <submittedName>
        <fullName evidence="1">Uncharacterized protein</fullName>
    </submittedName>
</protein>
<name>A0A8S0XXA7_CYCAE</name>
<evidence type="ECO:0000313" key="2">
    <source>
        <dbReference type="Proteomes" id="UP000467700"/>
    </source>
</evidence>
<dbReference type="AlphaFoldDB" id="A0A8S0XXA7"/>
<gene>
    <name evidence="1" type="ORF">AAE3_LOCUS9886</name>
</gene>
<dbReference type="EMBL" id="CACVBS010000061">
    <property type="protein sequence ID" value="CAA7267611.1"/>
    <property type="molecule type" value="Genomic_DNA"/>
</dbReference>
<proteinExistence type="predicted"/>
<keyword evidence="2" id="KW-1185">Reference proteome</keyword>
<sequence>MLTVTSAARRARVAAREDGDTVRANTVRGYCEGKRGARIDTTQGRARADSNANPAAAWTHAPSSLAVVVVIALSHRPILTPVSITLLSSPRRSCRPSRHHCPSYPRPRAVVFTPSSSPYPHAPLSLPVISIAPSSLL</sequence>
<organism evidence="1 2">
    <name type="scientific">Cyclocybe aegerita</name>
    <name type="common">Black poplar mushroom</name>
    <name type="synonym">Agrocybe aegerita</name>
    <dbReference type="NCBI Taxonomy" id="1973307"/>
    <lineage>
        <taxon>Eukaryota</taxon>
        <taxon>Fungi</taxon>
        <taxon>Dikarya</taxon>
        <taxon>Basidiomycota</taxon>
        <taxon>Agaricomycotina</taxon>
        <taxon>Agaricomycetes</taxon>
        <taxon>Agaricomycetidae</taxon>
        <taxon>Agaricales</taxon>
        <taxon>Agaricineae</taxon>
        <taxon>Bolbitiaceae</taxon>
        <taxon>Cyclocybe</taxon>
    </lineage>
</organism>
<dbReference type="Proteomes" id="UP000467700">
    <property type="component" value="Unassembled WGS sequence"/>
</dbReference>
<evidence type="ECO:0000313" key="1">
    <source>
        <dbReference type="EMBL" id="CAA7267611.1"/>
    </source>
</evidence>
<accession>A0A8S0XXA7</accession>
<comment type="caution">
    <text evidence="1">The sequence shown here is derived from an EMBL/GenBank/DDBJ whole genome shotgun (WGS) entry which is preliminary data.</text>
</comment>
<reference evidence="1 2" key="1">
    <citation type="submission" date="2020-01" db="EMBL/GenBank/DDBJ databases">
        <authorList>
            <person name="Gupta K D."/>
        </authorList>
    </citation>
    <scope>NUCLEOTIDE SEQUENCE [LARGE SCALE GENOMIC DNA]</scope>
</reference>